<dbReference type="GO" id="GO:0000307">
    <property type="term" value="C:cyclin-dependent protein kinase holoenzyme complex"/>
    <property type="evidence" value="ECO:0007669"/>
    <property type="project" value="TreeGrafter"/>
</dbReference>
<sequence length="389" mass="42970">MANKFVDDNTYTNKTWSEVSGIDLTEINKMEKEFLLGIDFGLYVDEATYNSWLNLLQGLVMAKEREQQRWRRSKRPARSLHRGYHLRHFAPSRAAALHSTSYRARSSSPRQYTIDVPAATAEMHARSVVSPTSGSSQYAAAAACGSKRSASDAFHPYSETPSFAAAQAPAPRRSMGLTLQIPELDYSSGTSSESSASPMDLQSFSRMSLRASPVDGQHGSPWATTVGQEGIPQTLASAYRVDHKRSYVVPQHLYYYTLACSPAEESSSRKGRLRYHYWQPPANSVPVHEFQLTMPTVVQSASASPYDMHVRLPAASALPPFSEISQGWTHRDESAPTCHIDTQEACLRPAHDAVPSAPFANAGPPGFQSYATPAPVPSPYYYQARGRRF</sequence>
<dbReference type="OMA" id="ESTYESW"/>
<dbReference type="OrthoDB" id="244495at2759"/>
<reference evidence="1 2" key="1">
    <citation type="journal article" date="2012" name="Science">
        <title>The Paleozoic origin of enzymatic lignin decomposition reconstructed from 31 fungal genomes.</title>
        <authorList>
            <person name="Floudas D."/>
            <person name="Binder M."/>
            <person name="Riley R."/>
            <person name="Barry K."/>
            <person name="Blanchette R.A."/>
            <person name="Henrissat B."/>
            <person name="Martinez A.T."/>
            <person name="Otillar R."/>
            <person name="Spatafora J.W."/>
            <person name="Yadav J.S."/>
            <person name="Aerts A."/>
            <person name="Benoit I."/>
            <person name="Boyd A."/>
            <person name="Carlson A."/>
            <person name="Copeland A."/>
            <person name="Coutinho P.M."/>
            <person name="de Vries R.P."/>
            <person name="Ferreira P."/>
            <person name="Findley K."/>
            <person name="Foster B."/>
            <person name="Gaskell J."/>
            <person name="Glotzer D."/>
            <person name="Gorecki P."/>
            <person name="Heitman J."/>
            <person name="Hesse C."/>
            <person name="Hori C."/>
            <person name="Igarashi K."/>
            <person name="Jurgens J.A."/>
            <person name="Kallen N."/>
            <person name="Kersten P."/>
            <person name="Kohler A."/>
            <person name="Kuees U."/>
            <person name="Kumar T.K.A."/>
            <person name="Kuo A."/>
            <person name="LaButti K."/>
            <person name="Larrondo L.F."/>
            <person name="Lindquist E."/>
            <person name="Ling A."/>
            <person name="Lombard V."/>
            <person name="Lucas S."/>
            <person name="Lundell T."/>
            <person name="Martin R."/>
            <person name="McLaughlin D.J."/>
            <person name="Morgenstern I."/>
            <person name="Morin E."/>
            <person name="Murat C."/>
            <person name="Nagy L.G."/>
            <person name="Nolan M."/>
            <person name="Ohm R.A."/>
            <person name="Patyshakuliyeva A."/>
            <person name="Rokas A."/>
            <person name="Ruiz-Duenas F.J."/>
            <person name="Sabat G."/>
            <person name="Salamov A."/>
            <person name="Samejima M."/>
            <person name="Schmutz J."/>
            <person name="Slot J.C."/>
            <person name="St John F."/>
            <person name="Stenlid J."/>
            <person name="Sun H."/>
            <person name="Sun S."/>
            <person name="Syed K."/>
            <person name="Tsang A."/>
            <person name="Wiebenga A."/>
            <person name="Young D."/>
            <person name="Pisabarro A."/>
            <person name="Eastwood D.C."/>
            <person name="Martin F."/>
            <person name="Cullen D."/>
            <person name="Grigoriev I.V."/>
            <person name="Hibbett D.S."/>
        </authorList>
    </citation>
    <scope>NUCLEOTIDE SEQUENCE [LARGE SCALE GENOMIC DNA]</scope>
    <source>
        <strain evidence="1 2">MD-104</strain>
    </source>
</reference>
<dbReference type="CDD" id="cd20557">
    <property type="entry name" value="CYCLIN_ScPCL1-like"/>
    <property type="match status" value="1"/>
</dbReference>
<dbReference type="Pfam" id="PF08613">
    <property type="entry name" value="Cyclin"/>
    <property type="match status" value="1"/>
</dbReference>
<gene>
    <name evidence="1" type="ORF">WOLCODRAFT_62655</name>
</gene>
<dbReference type="InterPro" id="IPR013922">
    <property type="entry name" value="Cyclin_PHO80-like"/>
</dbReference>
<evidence type="ECO:0000313" key="2">
    <source>
        <dbReference type="Proteomes" id="UP000218811"/>
    </source>
</evidence>
<evidence type="ECO:0000313" key="1">
    <source>
        <dbReference type="EMBL" id="PCH33180.1"/>
    </source>
</evidence>
<dbReference type="GO" id="GO:0016538">
    <property type="term" value="F:cyclin-dependent protein serine/threonine kinase regulator activity"/>
    <property type="evidence" value="ECO:0007669"/>
    <property type="project" value="TreeGrafter"/>
</dbReference>
<dbReference type="Gene3D" id="1.10.472.10">
    <property type="entry name" value="Cyclin-like"/>
    <property type="match status" value="1"/>
</dbReference>
<dbReference type="GO" id="GO:0005634">
    <property type="term" value="C:nucleus"/>
    <property type="evidence" value="ECO:0007669"/>
    <property type="project" value="TreeGrafter"/>
</dbReference>
<dbReference type="Proteomes" id="UP000218811">
    <property type="component" value="Unassembled WGS sequence"/>
</dbReference>
<proteinExistence type="predicted"/>
<dbReference type="STRING" id="742152.A0A2H3IT74"/>
<accession>A0A2H3IT74</accession>
<dbReference type="GO" id="GO:0019901">
    <property type="term" value="F:protein kinase binding"/>
    <property type="evidence" value="ECO:0007669"/>
    <property type="project" value="InterPro"/>
</dbReference>
<dbReference type="PANTHER" id="PTHR15615:SF27">
    <property type="entry name" value="PHO85 CYCLIN CLG1"/>
    <property type="match status" value="1"/>
</dbReference>
<dbReference type="AlphaFoldDB" id="A0A2H3IT74"/>
<evidence type="ECO:0008006" key="3">
    <source>
        <dbReference type="Google" id="ProtNLM"/>
    </source>
</evidence>
<dbReference type="PANTHER" id="PTHR15615">
    <property type="match status" value="1"/>
</dbReference>
<name>A0A2H3IT74_WOLCO</name>
<organism evidence="1 2">
    <name type="scientific">Wolfiporia cocos (strain MD-104)</name>
    <name type="common">Brown rot fungus</name>
    <dbReference type="NCBI Taxonomy" id="742152"/>
    <lineage>
        <taxon>Eukaryota</taxon>
        <taxon>Fungi</taxon>
        <taxon>Dikarya</taxon>
        <taxon>Basidiomycota</taxon>
        <taxon>Agaricomycotina</taxon>
        <taxon>Agaricomycetes</taxon>
        <taxon>Polyporales</taxon>
        <taxon>Phaeolaceae</taxon>
        <taxon>Wolfiporia</taxon>
    </lineage>
</organism>
<dbReference type="EMBL" id="KB467831">
    <property type="protein sequence ID" value="PCH33180.1"/>
    <property type="molecule type" value="Genomic_DNA"/>
</dbReference>
<keyword evidence="2" id="KW-1185">Reference proteome</keyword>
<protein>
    <recommendedName>
        <fullName evidence="3">Cyclin N-terminal domain-containing protein</fullName>
    </recommendedName>
</protein>